<feature type="compositionally biased region" description="Polar residues" evidence="1">
    <location>
        <begin position="789"/>
        <end position="808"/>
    </location>
</feature>
<dbReference type="STRING" id="1314781.A0A165BLN4"/>
<accession>A0A165BLN4</accession>
<feature type="compositionally biased region" description="Polar residues" evidence="1">
    <location>
        <begin position="878"/>
        <end position="899"/>
    </location>
</feature>
<dbReference type="Pfam" id="PF15411">
    <property type="entry name" value="PH_10"/>
    <property type="match status" value="1"/>
</dbReference>
<dbReference type="InterPro" id="IPR053793">
    <property type="entry name" value="PB1-like"/>
</dbReference>
<dbReference type="PANTHER" id="PTHR47339:SF1">
    <property type="entry name" value="CELL DIVISION CONTROL PROTEIN 24"/>
    <property type="match status" value="1"/>
</dbReference>
<dbReference type="SMART" id="SM00666">
    <property type="entry name" value="PB1"/>
    <property type="match status" value="1"/>
</dbReference>
<proteinExistence type="predicted"/>
<feature type="compositionally biased region" description="Low complexity" evidence="1">
    <location>
        <begin position="814"/>
        <end position="827"/>
    </location>
</feature>
<dbReference type="PROSITE" id="PS51745">
    <property type="entry name" value="PB1"/>
    <property type="match status" value="1"/>
</dbReference>
<dbReference type="SMART" id="SM00325">
    <property type="entry name" value="RhoGEF"/>
    <property type="match status" value="1"/>
</dbReference>
<dbReference type="GO" id="GO:0005634">
    <property type="term" value="C:nucleus"/>
    <property type="evidence" value="ECO:0007669"/>
    <property type="project" value="TreeGrafter"/>
</dbReference>
<dbReference type="InterPro" id="IPR053026">
    <property type="entry name" value="CDC42_GEF"/>
</dbReference>
<dbReference type="GO" id="GO:0005085">
    <property type="term" value="F:guanyl-nucleotide exchange factor activity"/>
    <property type="evidence" value="ECO:0007669"/>
    <property type="project" value="InterPro"/>
</dbReference>
<evidence type="ECO:0000313" key="4">
    <source>
        <dbReference type="EMBL" id="KZV80866.1"/>
    </source>
</evidence>
<dbReference type="GO" id="GO:0005737">
    <property type="term" value="C:cytoplasm"/>
    <property type="evidence" value="ECO:0007669"/>
    <property type="project" value="TreeGrafter"/>
</dbReference>
<dbReference type="InterPro" id="IPR011993">
    <property type="entry name" value="PH-like_dom_sf"/>
</dbReference>
<name>A0A165BLN4_EXIGL</name>
<protein>
    <recommendedName>
        <fullName evidence="6">DH domain-containing protein</fullName>
    </recommendedName>
</protein>
<organism evidence="4 5">
    <name type="scientific">Exidia glandulosa HHB12029</name>
    <dbReference type="NCBI Taxonomy" id="1314781"/>
    <lineage>
        <taxon>Eukaryota</taxon>
        <taxon>Fungi</taxon>
        <taxon>Dikarya</taxon>
        <taxon>Basidiomycota</taxon>
        <taxon>Agaricomycotina</taxon>
        <taxon>Agaricomycetes</taxon>
        <taxon>Auriculariales</taxon>
        <taxon>Exidiaceae</taxon>
        <taxon>Exidia</taxon>
    </lineage>
</organism>
<feature type="domain" description="PB1" evidence="3">
    <location>
        <begin position="926"/>
        <end position="1005"/>
    </location>
</feature>
<reference evidence="4 5" key="1">
    <citation type="journal article" date="2016" name="Mol. Biol. Evol.">
        <title>Comparative Genomics of Early-Diverging Mushroom-Forming Fungi Provides Insights into the Origins of Lignocellulose Decay Capabilities.</title>
        <authorList>
            <person name="Nagy L.G."/>
            <person name="Riley R."/>
            <person name="Tritt A."/>
            <person name="Adam C."/>
            <person name="Daum C."/>
            <person name="Floudas D."/>
            <person name="Sun H."/>
            <person name="Yadav J.S."/>
            <person name="Pangilinan J."/>
            <person name="Larsson K.H."/>
            <person name="Matsuura K."/>
            <person name="Barry K."/>
            <person name="Labutti K."/>
            <person name="Kuo R."/>
            <person name="Ohm R.A."/>
            <person name="Bhattacharya S.S."/>
            <person name="Shirouzu T."/>
            <person name="Yoshinaga Y."/>
            <person name="Martin F.M."/>
            <person name="Grigoriev I.V."/>
            <person name="Hibbett D.S."/>
        </authorList>
    </citation>
    <scope>NUCLEOTIDE SEQUENCE [LARGE SCALE GENOMIC DNA]</scope>
    <source>
        <strain evidence="4 5">HHB12029</strain>
    </source>
</reference>
<feature type="region of interest" description="Disordered" evidence="1">
    <location>
        <begin position="457"/>
        <end position="476"/>
    </location>
</feature>
<dbReference type="GO" id="GO:0031106">
    <property type="term" value="P:septin ring organization"/>
    <property type="evidence" value="ECO:0007669"/>
    <property type="project" value="TreeGrafter"/>
</dbReference>
<keyword evidence="5" id="KW-1185">Reference proteome</keyword>
<evidence type="ECO:0000313" key="5">
    <source>
        <dbReference type="Proteomes" id="UP000077266"/>
    </source>
</evidence>
<dbReference type="InParanoid" id="A0A165BLN4"/>
<dbReference type="SUPFAM" id="SSF48065">
    <property type="entry name" value="DBL homology domain (DH-domain)"/>
    <property type="match status" value="1"/>
</dbReference>
<dbReference type="InterPro" id="IPR000219">
    <property type="entry name" value="DH_dom"/>
</dbReference>
<dbReference type="Pfam" id="PF06395">
    <property type="entry name" value="CDC24"/>
    <property type="match status" value="1"/>
</dbReference>
<dbReference type="GO" id="GO:0000935">
    <property type="term" value="C:division septum"/>
    <property type="evidence" value="ECO:0007669"/>
    <property type="project" value="TreeGrafter"/>
</dbReference>
<dbReference type="InterPro" id="IPR000270">
    <property type="entry name" value="PB1_dom"/>
</dbReference>
<dbReference type="OrthoDB" id="1594986at2759"/>
<dbReference type="Gene3D" id="2.30.29.30">
    <property type="entry name" value="Pleckstrin-homology domain (PH domain)/Phosphotyrosine-binding domain (PTB)"/>
    <property type="match status" value="1"/>
</dbReference>
<dbReference type="CDD" id="cd13246">
    <property type="entry name" value="PH_Scd1"/>
    <property type="match status" value="1"/>
</dbReference>
<dbReference type="InterPro" id="IPR035899">
    <property type="entry name" value="DBL_dom_sf"/>
</dbReference>
<dbReference type="SUPFAM" id="SSF54277">
    <property type="entry name" value="CAD &amp; PB1 domains"/>
    <property type="match status" value="1"/>
</dbReference>
<feature type="region of interest" description="Disordered" evidence="1">
    <location>
        <begin position="185"/>
        <end position="216"/>
    </location>
</feature>
<feature type="domain" description="DH" evidence="2">
    <location>
        <begin position="219"/>
        <end position="393"/>
    </location>
</feature>
<dbReference type="EMBL" id="KV426440">
    <property type="protein sequence ID" value="KZV80866.1"/>
    <property type="molecule type" value="Genomic_DNA"/>
</dbReference>
<dbReference type="InterPro" id="IPR001331">
    <property type="entry name" value="GDS_CDC24_CS"/>
</dbReference>
<dbReference type="FunCoup" id="A0A165BLN4">
    <property type="interactions" value="69"/>
</dbReference>
<gene>
    <name evidence="4" type="ORF">EXIGLDRAFT_629463</name>
</gene>
<dbReference type="PROSITE" id="PS50010">
    <property type="entry name" value="DH_2"/>
    <property type="match status" value="1"/>
</dbReference>
<dbReference type="InterPro" id="IPR033511">
    <property type="entry name" value="Cdc24/Scd1_PH_dom"/>
</dbReference>
<dbReference type="CDD" id="cd05992">
    <property type="entry name" value="PB1"/>
    <property type="match status" value="1"/>
</dbReference>
<feature type="region of interest" description="Disordered" evidence="1">
    <location>
        <begin position="679"/>
        <end position="899"/>
    </location>
</feature>
<dbReference type="Pfam" id="PF00564">
    <property type="entry name" value="PB1"/>
    <property type="match status" value="1"/>
</dbReference>
<dbReference type="CDD" id="cd00160">
    <property type="entry name" value="RhoGEF"/>
    <property type="match status" value="1"/>
</dbReference>
<evidence type="ECO:0008006" key="6">
    <source>
        <dbReference type="Google" id="ProtNLM"/>
    </source>
</evidence>
<dbReference type="GO" id="GO:0043332">
    <property type="term" value="C:mating projection tip"/>
    <property type="evidence" value="ECO:0007669"/>
    <property type="project" value="TreeGrafter"/>
</dbReference>
<evidence type="ECO:0000259" key="2">
    <source>
        <dbReference type="PROSITE" id="PS50010"/>
    </source>
</evidence>
<evidence type="ECO:0000259" key="3">
    <source>
        <dbReference type="PROSITE" id="PS51745"/>
    </source>
</evidence>
<evidence type="ECO:0000256" key="1">
    <source>
        <dbReference type="SAM" id="MobiDB-lite"/>
    </source>
</evidence>
<dbReference type="Gene3D" id="3.10.20.90">
    <property type="entry name" value="Phosphatidylinositol 3-kinase Catalytic Subunit, Chain A, domain 1"/>
    <property type="match status" value="1"/>
</dbReference>
<dbReference type="GO" id="GO:0030010">
    <property type="term" value="P:establishment of cell polarity"/>
    <property type="evidence" value="ECO:0007669"/>
    <property type="project" value="TreeGrafter"/>
</dbReference>
<dbReference type="SUPFAM" id="SSF50729">
    <property type="entry name" value="PH domain-like"/>
    <property type="match status" value="1"/>
</dbReference>
<dbReference type="PROSITE" id="PS00741">
    <property type="entry name" value="DH_1"/>
    <property type="match status" value="1"/>
</dbReference>
<dbReference type="AlphaFoldDB" id="A0A165BLN4"/>
<sequence>MANPALAARKKSVVSAGGFLQIDIPQAASSALNKSAQTATSLYQQCSQLRERLMRVHDFQPYLALASQARSRQSTDPVNHLWDCLALGVPLCFLFNLLPGPQRIEINADPEDIDPADRKARQRATAAFVSNIIQLQKATGDWEEDVGFEIRDLINDERNTTGFAKVVRTVTALVDRLPQHVFMHDIPPTPPSALESPGGAGRPRADSITSVPPSAREAERKNIINEILVTERKYVGDLEIMQQFANELATRGIIDRDTLHRMFPNLPALFDFQQRFLISMEQVAEQPWPQQRWGRLFAENEEGFQVYEPYCANYSNAADLVLNEGSTLQGFTAVISTSELPAFLIKPVQRVCKYPLLLENLIKASQGSDYPYLDELRAGLASVKRIADKINEAERRMENKQMVKALESRVEDWRGHHLSHFGDLLLDDVFTVTKSDVDREYHVFLFEKIILCCKESTSQNGPRKGGKSPSLLKKQGNMPLTPNVIVNTAAARKRMTPLLLKGRIFLNNVTGAVPQLVNGAYPLRSRVWLLHVQWKGDDDQEHFTLRCNKEEQLRLWENAINRLIQEIQARRASEKAEKAAMMRVGRQPNSTNPALPPVHPTGPTHEKSYSVASSSQSSISSGSSLPPYPGPPNTRYRSMAGDDAPPQSVPVGGYYPVSQGYGSRISSAMGGFEDDEADSDYASSGYAQSNYPASGRGTPLGRRGIATKSMPPERDPAPGYERTRARTEDANGQLLREWTRVPAPTAPAPTGALPTPPGQRPGIPRGVSVLSNNSVNSDQSFGNVGRPQLRSQFSSTRLRTEYDSQGQPLTRYPSQASAASSAGSHPSFKPSNQTPPPLPNGSATWSRGANGYDAGDSSNKRGSGSSQSTGAGSSDYSPPQTMSPITPYGSTDSGSHLRQQRSQIFNGDRSAAGSRSTTPAFPLSPPIKVKVHYGEDLFVISVPRATEYDDLVDKVGKKIRLCGPRREDQPLRVKYRDEDGDMVSLASNEDVQLAFESSQVTLYVQ</sequence>
<feature type="compositionally biased region" description="Low complexity" evidence="1">
    <location>
        <begin position="855"/>
        <end position="877"/>
    </location>
</feature>
<feature type="compositionally biased region" description="Low complexity" evidence="1">
    <location>
        <begin position="767"/>
        <end position="777"/>
    </location>
</feature>
<feature type="compositionally biased region" description="Low complexity" evidence="1">
    <location>
        <begin position="609"/>
        <end position="624"/>
    </location>
</feature>
<dbReference type="GO" id="GO:0035556">
    <property type="term" value="P:intracellular signal transduction"/>
    <property type="evidence" value="ECO:0007669"/>
    <property type="project" value="InterPro"/>
</dbReference>
<dbReference type="Pfam" id="PF00621">
    <property type="entry name" value="RhoGEF"/>
    <property type="match status" value="1"/>
</dbReference>
<dbReference type="InterPro" id="IPR010481">
    <property type="entry name" value="Cdc24/Scd1_N"/>
</dbReference>
<feature type="compositionally biased region" description="Basic and acidic residues" evidence="1">
    <location>
        <begin position="711"/>
        <end position="729"/>
    </location>
</feature>
<dbReference type="Gene3D" id="1.20.900.10">
    <property type="entry name" value="Dbl homology (DH) domain"/>
    <property type="match status" value="1"/>
</dbReference>
<dbReference type="Proteomes" id="UP000077266">
    <property type="component" value="Unassembled WGS sequence"/>
</dbReference>
<feature type="region of interest" description="Disordered" evidence="1">
    <location>
        <begin position="575"/>
        <end position="649"/>
    </location>
</feature>
<dbReference type="PANTHER" id="PTHR47339">
    <property type="entry name" value="CELL DIVISION CONTROL PROTEIN 24"/>
    <property type="match status" value="1"/>
</dbReference>